<name>A0ABU3B9Z3_9GAMM</name>
<dbReference type="EMBL" id="JAVRHY010000008">
    <property type="protein sequence ID" value="MDT0618845.1"/>
    <property type="molecule type" value="Genomic_DNA"/>
</dbReference>
<reference evidence="1 2" key="1">
    <citation type="submission" date="2023-09" db="EMBL/GenBank/DDBJ databases">
        <authorList>
            <person name="Rey-Velasco X."/>
        </authorList>
    </citation>
    <scope>NUCLEOTIDE SEQUENCE [LARGE SCALE GENOMIC DNA]</scope>
    <source>
        <strain evidence="1 2">P385</strain>
    </source>
</reference>
<keyword evidence="2" id="KW-1185">Reference proteome</keyword>
<accession>A0ABU3B9Z3</accession>
<sequence>MSYDIEAWLAADGSPRLQLIDADSGSVRLVWGDCPKAESDSNQALKGLFRELMLLSALQRLEQRH</sequence>
<proteinExistence type="predicted"/>
<evidence type="ECO:0000313" key="1">
    <source>
        <dbReference type="EMBL" id="MDT0618845.1"/>
    </source>
</evidence>
<comment type="caution">
    <text evidence="1">The sequence shown here is derived from an EMBL/GenBank/DDBJ whole genome shotgun (WGS) entry which is preliminary data.</text>
</comment>
<evidence type="ECO:0000313" key="2">
    <source>
        <dbReference type="Proteomes" id="UP001259982"/>
    </source>
</evidence>
<protein>
    <submittedName>
        <fullName evidence="1">Uncharacterized protein</fullName>
    </submittedName>
</protein>
<dbReference type="Proteomes" id="UP001259982">
    <property type="component" value="Unassembled WGS sequence"/>
</dbReference>
<dbReference type="RefSeq" id="WP_311651258.1">
    <property type="nucleotide sequence ID" value="NZ_JAVRHY010000008.1"/>
</dbReference>
<organism evidence="1 2">
    <name type="scientific">Spectribacter acetivorans</name>
    <dbReference type="NCBI Taxonomy" id="3075603"/>
    <lineage>
        <taxon>Bacteria</taxon>
        <taxon>Pseudomonadati</taxon>
        <taxon>Pseudomonadota</taxon>
        <taxon>Gammaproteobacteria</taxon>
        <taxon>Salinisphaerales</taxon>
        <taxon>Salinisphaeraceae</taxon>
        <taxon>Spectribacter</taxon>
    </lineage>
</organism>
<gene>
    <name evidence="1" type="ORF">RM531_10200</name>
</gene>